<name>A0A1B7Z5Q4_9FLAO</name>
<keyword evidence="4" id="KW-1185">Reference proteome</keyword>
<comment type="caution">
    <text evidence="3">The sequence shown here is derived from an EMBL/GenBank/DDBJ whole genome shotgun (WGS) entry which is preliminary data.</text>
</comment>
<dbReference type="GO" id="GO:0016747">
    <property type="term" value="F:acyltransferase activity, transferring groups other than amino-acyl groups"/>
    <property type="evidence" value="ECO:0007669"/>
    <property type="project" value="InterPro"/>
</dbReference>
<dbReference type="AlphaFoldDB" id="A0A1B7Z5Q4"/>
<proteinExistence type="predicted"/>
<keyword evidence="1" id="KW-0472">Membrane</keyword>
<dbReference type="Pfam" id="PF01757">
    <property type="entry name" value="Acyl_transf_3"/>
    <property type="match status" value="1"/>
</dbReference>
<dbReference type="KEGG" id="mart:BTR34_02120"/>
<dbReference type="InterPro" id="IPR002656">
    <property type="entry name" value="Acyl_transf_3_dom"/>
</dbReference>
<organism evidence="3 4">
    <name type="scientific">Maribacter hydrothermalis</name>
    <dbReference type="NCBI Taxonomy" id="1836467"/>
    <lineage>
        <taxon>Bacteria</taxon>
        <taxon>Pseudomonadati</taxon>
        <taxon>Bacteroidota</taxon>
        <taxon>Flavobacteriia</taxon>
        <taxon>Flavobacteriales</taxon>
        <taxon>Flavobacteriaceae</taxon>
        <taxon>Maribacter</taxon>
    </lineage>
</organism>
<protein>
    <recommendedName>
        <fullName evidence="2">Acyltransferase 3 domain-containing protein</fullName>
    </recommendedName>
</protein>
<dbReference type="InterPro" id="IPR050879">
    <property type="entry name" value="Acyltransferase_3"/>
</dbReference>
<feature type="transmembrane region" description="Helical" evidence="1">
    <location>
        <begin position="223"/>
        <end position="242"/>
    </location>
</feature>
<dbReference type="RefSeq" id="WP_068485163.1">
    <property type="nucleotide sequence ID" value="NZ_LZFP01000029.1"/>
</dbReference>
<sequence length="392" mass="46544">MFFMYNLLDIIKLFIDSYLIVRSNSYNKSFYMTNQKRLYQIDLFRFIAAMSVLLHHYLFRGYAEGNMSNIDFGEIGQFFKYGYLGVDFFFILSGFVISLSIKGNSLSKFLFSRITRLYPVYWLCVILTFLVILIFGAPRYFVTLKQLLFNLTMFQDYFGVDSIDGVYWSLVIEMRFYIMIALFLIANKLKKININTFIYIWILLSIFIVFLNQEIFLLRVIKYIFILEWSSYFIAGMVFLQIFNGVFKLKHVLLLSICLFLSYYNLNVRKEEFEIFYQVPHSITIKFTTVVIFFILMFLISKGKLNFLNSPKLLQLGLLTYPLYLIHQIIGFIIFNNLSDKVNKYTLLFSTTIIMILVSYVISKKIDPLLSSLLRKKLDLIYVWFKLRKSNV</sequence>
<evidence type="ECO:0000313" key="3">
    <source>
        <dbReference type="EMBL" id="OBR38033.1"/>
    </source>
</evidence>
<feature type="transmembrane region" description="Helical" evidence="1">
    <location>
        <begin position="78"/>
        <end position="99"/>
    </location>
</feature>
<evidence type="ECO:0000259" key="2">
    <source>
        <dbReference type="Pfam" id="PF01757"/>
    </source>
</evidence>
<feature type="transmembrane region" description="Helical" evidence="1">
    <location>
        <begin position="278"/>
        <end position="301"/>
    </location>
</feature>
<accession>A0A1B7Z5Q4</accession>
<feature type="transmembrane region" description="Helical" evidence="1">
    <location>
        <begin position="347"/>
        <end position="363"/>
    </location>
</feature>
<reference evidence="4" key="1">
    <citation type="submission" date="2016-06" db="EMBL/GenBank/DDBJ databases">
        <authorList>
            <person name="Zhan P."/>
        </authorList>
    </citation>
    <scope>NUCLEOTIDE SEQUENCE [LARGE SCALE GENOMIC DNA]</scope>
    <source>
        <strain evidence="4">T28</strain>
    </source>
</reference>
<gene>
    <name evidence="3" type="ORF">A9200_18275</name>
</gene>
<keyword evidence="1" id="KW-0812">Transmembrane</keyword>
<dbReference type="PANTHER" id="PTHR23028">
    <property type="entry name" value="ACETYLTRANSFERASE"/>
    <property type="match status" value="1"/>
</dbReference>
<feature type="transmembrane region" description="Helical" evidence="1">
    <location>
        <begin position="38"/>
        <end position="58"/>
    </location>
</feature>
<keyword evidence="1" id="KW-1133">Transmembrane helix</keyword>
<dbReference type="EMBL" id="LZFP01000029">
    <property type="protein sequence ID" value="OBR38033.1"/>
    <property type="molecule type" value="Genomic_DNA"/>
</dbReference>
<dbReference type="OrthoDB" id="290051at2"/>
<feature type="domain" description="Acyltransferase 3" evidence="2">
    <location>
        <begin position="39"/>
        <end position="363"/>
    </location>
</feature>
<dbReference type="Proteomes" id="UP000092164">
    <property type="component" value="Unassembled WGS sequence"/>
</dbReference>
<feature type="transmembrane region" description="Helical" evidence="1">
    <location>
        <begin position="192"/>
        <end position="211"/>
    </location>
</feature>
<evidence type="ECO:0000313" key="4">
    <source>
        <dbReference type="Proteomes" id="UP000092164"/>
    </source>
</evidence>
<feature type="transmembrane region" description="Helical" evidence="1">
    <location>
        <begin position="120"/>
        <end position="141"/>
    </location>
</feature>
<feature type="transmembrane region" description="Helical" evidence="1">
    <location>
        <begin position="166"/>
        <end position="185"/>
    </location>
</feature>
<evidence type="ECO:0000256" key="1">
    <source>
        <dbReference type="SAM" id="Phobius"/>
    </source>
</evidence>
<dbReference type="STRING" id="1836467.BTR34_02120"/>
<feature type="transmembrane region" description="Helical" evidence="1">
    <location>
        <begin position="249"/>
        <end position="266"/>
    </location>
</feature>
<feature type="transmembrane region" description="Helical" evidence="1">
    <location>
        <begin position="313"/>
        <end position="335"/>
    </location>
</feature>